<evidence type="ECO:0000259" key="1">
    <source>
        <dbReference type="Pfam" id="PF05201"/>
    </source>
</evidence>
<evidence type="ECO:0000313" key="3">
    <source>
        <dbReference type="Proteomes" id="UP000199608"/>
    </source>
</evidence>
<dbReference type="SUPFAM" id="SSF51735">
    <property type="entry name" value="NAD(P)-binding Rossmann-fold domains"/>
    <property type="match status" value="1"/>
</dbReference>
<dbReference type="Pfam" id="PF05201">
    <property type="entry name" value="GlutR_N"/>
    <property type="match status" value="1"/>
</dbReference>
<proteinExistence type="predicted"/>
<dbReference type="InterPro" id="IPR015895">
    <property type="entry name" value="4pyrrol_synth_GluRdtase_N"/>
</dbReference>
<dbReference type="PANTHER" id="PTHR43013:SF1">
    <property type="entry name" value="GLUTAMYL-TRNA REDUCTASE"/>
    <property type="match status" value="1"/>
</dbReference>
<dbReference type="GO" id="GO:0019353">
    <property type="term" value="P:protoporphyrinogen IX biosynthetic process from glutamate"/>
    <property type="evidence" value="ECO:0007669"/>
    <property type="project" value="TreeGrafter"/>
</dbReference>
<dbReference type="InterPro" id="IPR036343">
    <property type="entry name" value="GluRdtase_N_sf"/>
</dbReference>
<dbReference type="Proteomes" id="UP000199608">
    <property type="component" value="Unassembled WGS sequence"/>
</dbReference>
<dbReference type="AlphaFoldDB" id="A0A1H2FLJ8"/>
<keyword evidence="3" id="KW-1185">Reference proteome</keyword>
<name>A0A1H2FLJ8_9BACT</name>
<dbReference type="InterPro" id="IPR036291">
    <property type="entry name" value="NAD(P)-bd_dom_sf"/>
</dbReference>
<dbReference type="EMBL" id="FNLL01000004">
    <property type="protein sequence ID" value="SDU08234.1"/>
    <property type="molecule type" value="Genomic_DNA"/>
</dbReference>
<dbReference type="Gene3D" id="3.30.460.30">
    <property type="entry name" value="Glutamyl-tRNA reductase, N-terminal domain"/>
    <property type="match status" value="1"/>
</dbReference>
<dbReference type="RefSeq" id="WP_092232642.1">
    <property type="nucleotide sequence ID" value="NZ_FNLL01000004.1"/>
</dbReference>
<dbReference type="GO" id="GO:0050661">
    <property type="term" value="F:NADP binding"/>
    <property type="evidence" value="ECO:0007669"/>
    <property type="project" value="InterPro"/>
</dbReference>
<dbReference type="GO" id="GO:0008883">
    <property type="term" value="F:glutamyl-tRNA reductase activity"/>
    <property type="evidence" value="ECO:0007669"/>
    <property type="project" value="InterPro"/>
</dbReference>
<organism evidence="2 3">
    <name type="scientific">Desulfobacula phenolica</name>
    <dbReference type="NCBI Taxonomy" id="90732"/>
    <lineage>
        <taxon>Bacteria</taxon>
        <taxon>Pseudomonadati</taxon>
        <taxon>Thermodesulfobacteriota</taxon>
        <taxon>Desulfobacteria</taxon>
        <taxon>Desulfobacterales</taxon>
        <taxon>Desulfobacteraceae</taxon>
        <taxon>Desulfobacula</taxon>
    </lineage>
</organism>
<reference evidence="3" key="1">
    <citation type="submission" date="2016-10" db="EMBL/GenBank/DDBJ databases">
        <authorList>
            <person name="Varghese N."/>
            <person name="Submissions S."/>
        </authorList>
    </citation>
    <scope>NUCLEOTIDE SEQUENCE [LARGE SCALE GENOMIC DNA]</scope>
    <source>
        <strain evidence="3">DSM 3384</strain>
    </source>
</reference>
<gene>
    <name evidence="2" type="ORF">SAMN04487931_104226</name>
</gene>
<sequence length="336" mass="38618">MVFRKREGTISYNRKDSYLRVSQATDTDDKYVCYYLDHTFVDPKKLALLSSRIKQNSRDHFKDALLVCTCHRIEVYFSCPPQKDPIEAVLGIKARRIKKKFELENRLIKICCGVKSIILGEKFIYHQVSQAVNSLPSGHIMQQFGNTVLKKARQIRENRNFYAADDYEGLSLSLINKWADCKQDNTLVVVGAGMLSLQVALYASANNYENVVMVSRVAKKFRKKNRENPYPFRICSLYTLPETIFDNPFHCFIATTNIDDTYQTRLFDIITRDSCKSVIDMSSIPAFQPETVCGKSYITMYDDPYLNEVTRSNQKLLPVKKIVETDIQITTSGDAQ</sequence>
<dbReference type="SUPFAM" id="SSF69742">
    <property type="entry name" value="Glutamyl tRNA-reductase catalytic, N-terminal domain"/>
    <property type="match status" value="1"/>
</dbReference>
<protein>
    <submittedName>
        <fullName evidence="2">Glutamyl-tRNAGlu reductase, N-terminal domain</fullName>
    </submittedName>
</protein>
<evidence type="ECO:0000313" key="2">
    <source>
        <dbReference type="EMBL" id="SDU08234.1"/>
    </source>
</evidence>
<feature type="domain" description="Glutamyl-tRNA reductase N-terminal" evidence="1">
    <location>
        <begin position="43"/>
        <end position="154"/>
    </location>
</feature>
<accession>A0A1H2FLJ8</accession>
<dbReference type="PANTHER" id="PTHR43013">
    <property type="entry name" value="GLUTAMYL-TRNA REDUCTASE"/>
    <property type="match status" value="1"/>
</dbReference>